<comment type="caution">
    <text evidence="11">The sequence shown here is derived from an EMBL/GenBank/DDBJ whole genome shotgun (WGS) entry which is preliminary data.</text>
</comment>
<dbReference type="Gene3D" id="2.40.50.140">
    <property type="entry name" value="Nucleic acid-binding proteins"/>
    <property type="match status" value="1"/>
</dbReference>
<keyword evidence="6" id="KW-0238">DNA-binding</keyword>
<evidence type="ECO:0000256" key="3">
    <source>
        <dbReference type="ARBA" id="ARBA00017411"/>
    </source>
</evidence>
<feature type="region of interest" description="Disordered" evidence="9">
    <location>
        <begin position="227"/>
        <end position="251"/>
    </location>
</feature>
<dbReference type="OrthoDB" id="77828at2759"/>
<evidence type="ECO:0000256" key="6">
    <source>
        <dbReference type="ARBA" id="ARBA00023125"/>
    </source>
</evidence>
<evidence type="ECO:0000256" key="7">
    <source>
        <dbReference type="ARBA" id="ARBA00023242"/>
    </source>
</evidence>
<dbReference type="InterPro" id="IPR012340">
    <property type="entry name" value="NA-bd_OB-fold"/>
</dbReference>
<gene>
    <name evidence="11" type="ORF">JR316_001060</name>
</gene>
<keyword evidence="5" id="KW-0779">Telomere</keyword>
<dbReference type="SUPFAM" id="SSF50249">
    <property type="entry name" value="Nucleic acid-binding proteins"/>
    <property type="match status" value="1"/>
</dbReference>
<evidence type="ECO:0000256" key="8">
    <source>
        <dbReference type="ARBA" id="ARBA00030039"/>
    </source>
</evidence>
<protein>
    <recommendedName>
        <fullName evidence="3">CST complex subunit STN1</fullName>
    </recommendedName>
    <alternativeName>
        <fullName evidence="8">Suppressor of cdc thirteen homolog</fullName>
    </alternativeName>
</protein>
<feature type="domain" description="CST complex subunit Stn1 N-terminal" evidence="10">
    <location>
        <begin position="76"/>
        <end position="260"/>
    </location>
</feature>
<evidence type="ECO:0000256" key="1">
    <source>
        <dbReference type="ARBA" id="ARBA00004123"/>
    </source>
</evidence>
<dbReference type="Pfam" id="PF10451">
    <property type="entry name" value="Stn1"/>
    <property type="match status" value="1"/>
</dbReference>
<evidence type="ECO:0000256" key="5">
    <source>
        <dbReference type="ARBA" id="ARBA00022895"/>
    </source>
</evidence>
<evidence type="ECO:0000259" key="10">
    <source>
        <dbReference type="Pfam" id="PF10451"/>
    </source>
</evidence>
<evidence type="ECO:0000256" key="2">
    <source>
        <dbReference type="ARBA" id="ARBA00004574"/>
    </source>
</evidence>
<dbReference type="EMBL" id="JAFIQS010000001">
    <property type="protein sequence ID" value="KAG5174401.1"/>
    <property type="molecule type" value="Genomic_DNA"/>
</dbReference>
<dbReference type="PANTHER" id="PTHR13989:SF33">
    <property type="entry name" value="CST COMPLEX SUBUNIT STN1"/>
    <property type="match status" value="1"/>
</dbReference>
<dbReference type="InterPro" id="IPR040260">
    <property type="entry name" value="RFA2-like"/>
</dbReference>
<dbReference type="InterPro" id="IPR018856">
    <property type="entry name" value="Stn1_N"/>
</dbReference>
<organism evidence="11">
    <name type="scientific">Psilocybe cubensis</name>
    <name type="common">Psychedelic mushroom</name>
    <name type="synonym">Stropharia cubensis</name>
    <dbReference type="NCBI Taxonomy" id="181762"/>
    <lineage>
        <taxon>Eukaryota</taxon>
        <taxon>Fungi</taxon>
        <taxon>Dikarya</taxon>
        <taxon>Basidiomycota</taxon>
        <taxon>Agaricomycotina</taxon>
        <taxon>Agaricomycetes</taxon>
        <taxon>Agaricomycetidae</taxon>
        <taxon>Agaricales</taxon>
        <taxon>Agaricineae</taxon>
        <taxon>Strophariaceae</taxon>
        <taxon>Psilocybe</taxon>
    </lineage>
</organism>
<reference evidence="11" key="1">
    <citation type="submission" date="2021-02" db="EMBL/GenBank/DDBJ databases">
        <title>Psilocybe cubensis genome.</title>
        <authorList>
            <person name="Mckernan K.J."/>
            <person name="Crawford S."/>
            <person name="Trippe A."/>
            <person name="Kane L.T."/>
            <person name="Mclaughlin S."/>
        </authorList>
    </citation>
    <scope>NUCLEOTIDE SEQUENCE [LARGE SCALE GENOMIC DNA]</scope>
    <source>
        <strain evidence="11">MGC-MH-2018</strain>
    </source>
</reference>
<accession>A0A8H7Y677</accession>
<dbReference type="AlphaFoldDB" id="A0A8H7Y677"/>
<dbReference type="GO" id="GO:0005634">
    <property type="term" value="C:nucleus"/>
    <property type="evidence" value="ECO:0007669"/>
    <property type="project" value="UniProtKB-SubCell"/>
</dbReference>
<keyword evidence="7" id="KW-0539">Nucleus</keyword>
<dbReference type="GO" id="GO:0000781">
    <property type="term" value="C:chromosome, telomeric region"/>
    <property type="evidence" value="ECO:0007669"/>
    <property type="project" value="UniProtKB-SubCell"/>
</dbReference>
<evidence type="ECO:0000256" key="4">
    <source>
        <dbReference type="ARBA" id="ARBA00022454"/>
    </source>
</evidence>
<feature type="compositionally biased region" description="Low complexity" evidence="9">
    <location>
        <begin position="227"/>
        <end position="238"/>
    </location>
</feature>
<dbReference type="GO" id="GO:0003677">
    <property type="term" value="F:DNA binding"/>
    <property type="evidence" value="ECO:0007669"/>
    <property type="project" value="UniProtKB-KW"/>
</dbReference>
<evidence type="ECO:0000256" key="9">
    <source>
        <dbReference type="SAM" id="MobiDB-lite"/>
    </source>
</evidence>
<feature type="region of interest" description="Disordered" evidence="9">
    <location>
        <begin position="291"/>
        <end position="321"/>
    </location>
</feature>
<evidence type="ECO:0000313" key="11">
    <source>
        <dbReference type="EMBL" id="KAG5174401.1"/>
    </source>
</evidence>
<proteinExistence type="predicted"/>
<name>A0A8H7Y677_PSICU</name>
<comment type="subcellular location">
    <subcellularLocation>
        <location evidence="2">Chromosome</location>
        <location evidence="2">Telomere</location>
    </subcellularLocation>
    <subcellularLocation>
        <location evidence="1">Nucleus</location>
    </subcellularLocation>
</comment>
<dbReference type="PANTHER" id="PTHR13989">
    <property type="entry name" value="REPLICATION PROTEIN A-RELATED"/>
    <property type="match status" value="1"/>
</dbReference>
<keyword evidence="4" id="KW-0158">Chromosome</keyword>
<sequence>MSFTFTSTSKLDKRNSFQTSTVYLTPTKRRRLTSQDPQVGSSIQDIYNWTFHSDAVAKCFVGDILELRPSMDRKYDFYWLKSVPCRSVKIVGMLVGIQVYEKRILYSVDDGTGVIDCYHALPRQYTALKADKLLNSEIVPPAPPPKPIATIGYCLEVSGTVREFHETRQLHVTDIKVCSSPNEELLHSKAVQALHTSIYRNSEPFIIPISPQKAKAQVTPSILSEITPSSVSSSPIKSLQVNSKNKSPIKLRHPSRLHSHDLTENTFRIYVKHFMDNAPITKGYSSTDDDFDSHAAHIPSTPTKSYRDDDTPRQFHSGTNVTITPKPRIEPLNYGVNTPLQSTCSRAPQEKLRQGVTLSFLRRVPELSLLAGRVVQAVGRRRLREEKQKLKDSGIIPSRAEKARILALTSIPSNKFAGKKKRLFQWAIIQLLKEGCLVHWDGLVCPLPETPYLETSRLWKTNITSFLNDDSNVFSTTAGSIASASTENSGDDGTLSDPDPDEEAYISLTADLLAEHVEAAIKTLVDHYEKNGKPYIGATKDGILSVLRKDDRWRHVGEWNVQDALELLHGEGKVWAMKNGRWDLTE</sequence>